<dbReference type="STRING" id="1817864.A2Z21_07340"/>
<accession>A0A1F5V0Q5</accession>
<evidence type="ECO:0000313" key="1">
    <source>
        <dbReference type="EMBL" id="OGF56908.1"/>
    </source>
</evidence>
<proteinExistence type="predicted"/>
<dbReference type="AlphaFoldDB" id="A0A1F5V0Q5"/>
<organism evidence="1 2">
    <name type="scientific">Fraserbacteria sp. (strain RBG_16_55_9)</name>
    <dbReference type="NCBI Taxonomy" id="1817864"/>
    <lineage>
        <taxon>Bacteria</taxon>
        <taxon>Candidatus Fraseribacteriota</taxon>
    </lineage>
</organism>
<dbReference type="Proteomes" id="UP000179157">
    <property type="component" value="Unassembled WGS sequence"/>
</dbReference>
<name>A0A1F5V0Q5_FRAXR</name>
<dbReference type="EMBL" id="MFGX01000023">
    <property type="protein sequence ID" value="OGF56908.1"/>
    <property type="molecule type" value="Genomic_DNA"/>
</dbReference>
<gene>
    <name evidence="1" type="ORF">A2Z21_07340</name>
</gene>
<protein>
    <recommendedName>
        <fullName evidence="3">HEPN domain-containing protein</fullName>
    </recommendedName>
</protein>
<evidence type="ECO:0000313" key="2">
    <source>
        <dbReference type="Proteomes" id="UP000179157"/>
    </source>
</evidence>
<reference evidence="1 2" key="1">
    <citation type="journal article" date="2016" name="Nat. Commun.">
        <title>Thousands of microbial genomes shed light on interconnected biogeochemical processes in an aquifer system.</title>
        <authorList>
            <person name="Anantharaman K."/>
            <person name="Brown C.T."/>
            <person name="Hug L.A."/>
            <person name="Sharon I."/>
            <person name="Castelle C.J."/>
            <person name="Probst A.J."/>
            <person name="Thomas B.C."/>
            <person name="Singh A."/>
            <person name="Wilkins M.J."/>
            <person name="Karaoz U."/>
            <person name="Brodie E.L."/>
            <person name="Williams K.H."/>
            <person name="Hubbard S.S."/>
            <person name="Banfield J.F."/>
        </authorList>
    </citation>
    <scope>NUCLEOTIDE SEQUENCE [LARGE SCALE GENOMIC DNA]</scope>
    <source>
        <strain evidence="2">RBG_16_55_9</strain>
    </source>
</reference>
<comment type="caution">
    <text evidence="1">The sequence shown here is derived from an EMBL/GenBank/DDBJ whole genome shotgun (WGS) entry which is preliminary data.</text>
</comment>
<evidence type="ECO:0008006" key="3">
    <source>
        <dbReference type="Google" id="ProtNLM"/>
    </source>
</evidence>
<dbReference type="Gene3D" id="1.20.120.330">
    <property type="entry name" value="Nucleotidyltransferases domain 2"/>
    <property type="match status" value="1"/>
</dbReference>
<sequence length="132" mass="15014">MSFDWNEYLTLARNLAQGSTTPVSEETKKRAAISRAYYAAFCQARDFAKARLGARLTGHGPDHGIVFRSFKRYRYKNQTMQETYRRIGLTLPRLYDNRNKADYDPAVSRLDALTDTSLDQAEAIITDLGSLP</sequence>